<evidence type="ECO:0000256" key="2">
    <source>
        <dbReference type="ARBA" id="ARBA00023235"/>
    </source>
</evidence>
<keyword evidence="2 4" id="KW-0413">Isomerase</keyword>
<keyword evidence="3" id="KW-0119">Carbohydrate metabolism</keyword>
<dbReference type="GO" id="GO:0009045">
    <property type="term" value="F:xylose isomerase activity"/>
    <property type="evidence" value="ECO:0007669"/>
    <property type="project" value="InterPro"/>
</dbReference>
<protein>
    <submittedName>
        <fullName evidence="4">Xylose isomerase</fullName>
    </submittedName>
</protein>
<dbReference type="PROSITE" id="PS51415">
    <property type="entry name" value="XYLOSE_ISOMERASE"/>
    <property type="match status" value="1"/>
</dbReference>
<dbReference type="EMBL" id="CABDVL010000003">
    <property type="protein sequence ID" value="VTM50088.1"/>
    <property type="molecule type" value="Genomic_DNA"/>
</dbReference>
<name>A0A4P0XKZ4_KLEPN</name>
<dbReference type="InterPro" id="IPR001998">
    <property type="entry name" value="Xylose_isomerase"/>
</dbReference>
<sequence>MIEDGKLDQGLAKRYAGWQGELGQKIMSGQMSLDNIARYAEQHNLNPQPQSGASGITRKSRQYLYLWLIFADMPPRGHVFRRLSAAGK</sequence>
<evidence type="ECO:0000313" key="4">
    <source>
        <dbReference type="EMBL" id="VTM50088.1"/>
    </source>
</evidence>
<reference evidence="4" key="1">
    <citation type="submission" date="2019-04" db="EMBL/GenBank/DDBJ databases">
        <authorList>
            <consortium name="Pathogen Informatics"/>
        </authorList>
    </citation>
    <scope>NUCLEOTIDE SEQUENCE</scope>
    <source>
        <strain evidence="4">NCTC9183</strain>
    </source>
</reference>
<evidence type="ECO:0000256" key="3">
    <source>
        <dbReference type="ARBA" id="ARBA00023277"/>
    </source>
</evidence>
<accession>A0A4P0XKZ4</accession>
<dbReference type="Proteomes" id="UP000507695">
    <property type="component" value="Unassembled WGS sequence"/>
</dbReference>
<gene>
    <name evidence="4" type="ORF">NCTC9183_01221</name>
</gene>
<dbReference type="Gene3D" id="3.20.20.150">
    <property type="entry name" value="Divalent-metal-dependent TIM barrel enzymes"/>
    <property type="match status" value="1"/>
</dbReference>
<evidence type="ECO:0000256" key="1">
    <source>
        <dbReference type="ARBA" id="ARBA00022723"/>
    </source>
</evidence>
<dbReference type="GO" id="GO:0046872">
    <property type="term" value="F:metal ion binding"/>
    <property type="evidence" value="ECO:0007669"/>
    <property type="project" value="UniProtKB-KW"/>
</dbReference>
<dbReference type="InterPro" id="IPR036237">
    <property type="entry name" value="Xyl_isomerase-like_sf"/>
</dbReference>
<dbReference type="SUPFAM" id="SSF51658">
    <property type="entry name" value="Xylose isomerase-like"/>
    <property type="match status" value="1"/>
</dbReference>
<dbReference type="GO" id="GO:0005975">
    <property type="term" value="P:carbohydrate metabolic process"/>
    <property type="evidence" value="ECO:0007669"/>
    <property type="project" value="InterPro"/>
</dbReference>
<dbReference type="AlphaFoldDB" id="A0A4P0XKZ4"/>
<proteinExistence type="predicted"/>
<keyword evidence="1" id="KW-0479">Metal-binding</keyword>
<organism evidence="4">
    <name type="scientific">Klebsiella pneumoniae</name>
    <dbReference type="NCBI Taxonomy" id="573"/>
    <lineage>
        <taxon>Bacteria</taxon>
        <taxon>Pseudomonadati</taxon>
        <taxon>Pseudomonadota</taxon>
        <taxon>Gammaproteobacteria</taxon>
        <taxon>Enterobacterales</taxon>
        <taxon>Enterobacteriaceae</taxon>
        <taxon>Klebsiella/Raoultella group</taxon>
        <taxon>Klebsiella</taxon>
        <taxon>Klebsiella pneumoniae complex</taxon>
    </lineage>
</organism>